<accession>A0ABU9ECU1</accession>
<keyword evidence="6" id="KW-1185">Reference proteome</keyword>
<dbReference type="PANTHER" id="PTHR44591:SF3">
    <property type="entry name" value="RESPONSE REGULATORY DOMAIN-CONTAINING PROTEIN"/>
    <property type="match status" value="1"/>
</dbReference>
<dbReference type="SMART" id="SM00091">
    <property type="entry name" value="PAS"/>
    <property type="match status" value="2"/>
</dbReference>
<dbReference type="InterPro" id="IPR013655">
    <property type="entry name" value="PAS_fold_3"/>
</dbReference>
<feature type="region of interest" description="Disordered" evidence="3">
    <location>
        <begin position="320"/>
        <end position="377"/>
    </location>
</feature>
<dbReference type="InterPro" id="IPR001789">
    <property type="entry name" value="Sig_transdc_resp-reg_receiver"/>
</dbReference>
<feature type="compositionally biased region" description="Low complexity" evidence="3">
    <location>
        <begin position="334"/>
        <end position="362"/>
    </location>
</feature>
<dbReference type="Gene3D" id="3.40.50.2300">
    <property type="match status" value="1"/>
</dbReference>
<dbReference type="SUPFAM" id="SSF52172">
    <property type="entry name" value="CheY-like"/>
    <property type="match status" value="1"/>
</dbReference>
<dbReference type="Proteomes" id="UP001484239">
    <property type="component" value="Unassembled WGS sequence"/>
</dbReference>
<protein>
    <submittedName>
        <fullName evidence="5">Response regulator</fullName>
    </submittedName>
</protein>
<evidence type="ECO:0000259" key="4">
    <source>
        <dbReference type="PROSITE" id="PS50110"/>
    </source>
</evidence>
<gene>
    <name evidence="5" type="ORF">WI372_16215</name>
</gene>
<feature type="modified residue" description="4-aspartylphosphate" evidence="2">
    <location>
        <position position="434"/>
    </location>
</feature>
<dbReference type="SUPFAM" id="SSF55785">
    <property type="entry name" value="PYP-like sensor domain (PAS domain)"/>
    <property type="match status" value="2"/>
</dbReference>
<dbReference type="EMBL" id="JBBHLI010000012">
    <property type="protein sequence ID" value="MEK9502539.1"/>
    <property type="molecule type" value="Genomic_DNA"/>
</dbReference>
<dbReference type="Gene3D" id="3.30.450.20">
    <property type="entry name" value="PAS domain"/>
    <property type="match status" value="2"/>
</dbReference>
<evidence type="ECO:0000256" key="2">
    <source>
        <dbReference type="PROSITE-ProRule" id="PRU00169"/>
    </source>
</evidence>
<dbReference type="PROSITE" id="PS50110">
    <property type="entry name" value="RESPONSE_REGULATORY"/>
    <property type="match status" value="1"/>
</dbReference>
<dbReference type="NCBIfam" id="TIGR00229">
    <property type="entry name" value="sensory_box"/>
    <property type="match status" value="1"/>
</dbReference>
<evidence type="ECO:0000313" key="6">
    <source>
        <dbReference type="Proteomes" id="UP001484239"/>
    </source>
</evidence>
<dbReference type="SMART" id="SM00448">
    <property type="entry name" value="REC"/>
    <property type="match status" value="1"/>
</dbReference>
<keyword evidence="1 2" id="KW-0597">Phosphoprotein</keyword>
<dbReference type="InterPro" id="IPR000014">
    <property type="entry name" value="PAS"/>
</dbReference>
<evidence type="ECO:0000256" key="3">
    <source>
        <dbReference type="SAM" id="MobiDB-lite"/>
    </source>
</evidence>
<dbReference type="Pfam" id="PF00072">
    <property type="entry name" value="Response_reg"/>
    <property type="match status" value="1"/>
</dbReference>
<dbReference type="InterPro" id="IPR011006">
    <property type="entry name" value="CheY-like_superfamily"/>
</dbReference>
<dbReference type="RefSeq" id="WP_405282604.1">
    <property type="nucleotide sequence ID" value="NZ_CP144380.1"/>
</dbReference>
<dbReference type="CDD" id="cd00156">
    <property type="entry name" value="REC"/>
    <property type="match status" value="1"/>
</dbReference>
<evidence type="ECO:0000313" key="5">
    <source>
        <dbReference type="EMBL" id="MEK9502539.1"/>
    </source>
</evidence>
<dbReference type="Pfam" id="PF08447">
    <property type="entry name" value="PAS_3"/>
    <property type="match status" value="1"/>
</dbReference>
<dbReference type="InterPro" id="IPR050595">
    <property type="entry name" value="Bact_response_regulator"/>
</dbReference>
<sequence>MNPRSGRLGVFPLDPGRLGGAVAHPVIPSSFSLTDLAPVALWATNERGDCVAMAGAWERFTGRPPEAAAGDGWLAFVHGDDRVALKSAHLGAVARRERFEVEARFRRSDGSWHLVRVVGVPQLAGGAFHGFTGCAFDAARIREERDQHTRERRALGRLADLSFDGLVVVDPRGRIERANPAAVRMLGGEGRTELTGESLDLLVPGWRSLPTDAGSAPLVEVSRIDGSTLTARGRAELLPDPMGDRTVVAIARMEGLAASEDRRGMPGGRGAADLLHELSNVVTALLAGCELLRETAAEGRVEASDVDLVEDSVRQVRELTQALKPPERGRGDPDAGASAAASRLRATTPSPAGPAPSLRAPSRPTPRRRRDTERPEETLSGLTVLVVDDDLAIRRSVRAALEAAGATVHDARQGADALLMWSDLRGRVDLVITDLRMPEMGGEELAERLRMLRRDLPILFVSGYALDRRVRRRPGDGFLAKPFGRDDLLKAAGAVVRQPGAGV</sequence>
<proteinExistence type="predicted"/>
<dbReference type="InterPro" id="IPR035965">
    <property type="entry name" value="PAS-like_dom_sf"/>
</dbReference>
<dbReference type="CDD" id="cd00130">
    <property type="entry name" value="PAS"/>
    <property type="match status" value="2"/>
</dbReference>
<dbReference type="PANTHER" id="PTHR44591">
    <property type="entry name" value="STRESS RESPONSE REGULATOR PROTEIN 1"/>
    <property type="match status" value="1"/>
</dbReference>
<reference evidence="5 6" key="1">
    <citation type="submission" date="2024-02" db="EMBL/GenBank/DDBJ databases">
        <title>A novel Gemmatimonadota bacterium.</title>
        <authorList>
            <person name="Du Z.-J."/>
            <person name="Ye Y.-Q."/>
        </authorList>
    </citation>
    <scope>NUCLEOTIDE SEQUENCE [LARGE SCALE GENOMIC DNA]</scope>
    <source>
        <strain evidence="5 6">DH-20</strain>
    </source>
</reference>
<name>A0ABU9ECU1_9BACT</name>
<evidence type="ECO:0000256" key="1">
    <source>
        <dbReference type="ARBA" id="ARBA00022553"/>
    </source>
</evidence>
<dbReference type="Pfam" id="PF13188">
    <property type="entry name" value="PAS_8"/>
    <property type="match status" value="1"/>
</dbReference>
<feature type="domain" description="Response regulatory" evidence="4">
    <location>
        <begin position="383"/>
        <end position="496"/>
    </location>
</feature>
<comment type="caution">
    <text evidence="5">The sequence shown here is derived from an EMBL/GenBank/DDBJ whole genome shotgun (WGS) entry which is preliminary data.</text>
</comment>
<organism evidence="5 6">
    <name type="scientific">Gaopeijia maritima</name>
    <dbReference type="NCBI Taxonomy" id="3119007"/>
    <lineage>
        <taxon>Bacteria</taxon>
        <taxon>Pseudomonadati</taxon>
        <taxon>Gemmatimonadota</taxon>
        <taxon>Longimicrobiia</taxon>
        <taxon>Gaopeijiales</taxon>
        <taxon>Gaopeijiaceae</taxon>
        <taxon>Gaopeijia</taxon>
    </lineage>
</organism>